<dbReference type="GO" id="GO:0046872">
    <property type="term" value="F:metal ion binding"/>
    <property type="evidence" value="ECO:0007669"/>
    <property type="project" value="UniProtKB-KW"/>
</dbReference>
<feature type="non-terminal residue" evidence="6">
    <location>
        <position position="1"/>
    </location>
</feature>
<dbReference type="InterPro" id="IPR000917">
    <property type="entry name" value="Sulfatase_N"/>
</dbReference>
<evidence type="ECO:0000259" key="5">
    <source>
        <dbReference type="Pfam" id="PF00884"/>
    </source>
</evidence>
<comment type="similarity">
    <text evidence="1">Belongs to the sulfatase family.</text>
</comment>
<name>A0A382NV71_9ZZZZ</name>
<evidence type="ECO:0000256" key="2">
    <source>
        <dbReference type="ARBA" id="ARBA00022723"/>
    </source>
</evidence>
<organism evidence="6">
    <name type="scientific">marine metagenome</name>
    <dbReference type="NCBI Taxonomy" id="408172"/>
    <lineage>
        <taxon>unclassified sequences</taxon>
        <taxon>metagenomes</taxon>
        <taxon>ecological metagenomes</taxon>
    </lineage>
</organism>
<dbReference type="InterPro" id="IPR050738">
    <property type="entry name" value="Sulfatase"/>
</dbReference>
<dbReference type="Gene3D" id="3.40.720.10">
    <property type="entry name" value="Alkaline Phosphatase, subunit A"/>
    <property type="match status" value="1"/>
</dbReference>
<keyword evidence="3" id="KW-0378">Hydrolase</keyword>
<dbReference type="Pfam" id="PF00884">
    <property type="entry name" value="Sulfatase"/>
    <property type="match status" value="1"/>
</dbReference>
<dbReference type="PANTHER" id="PTHR42693">
    <property type="entry name" value="ARYLSULFATASE FAMILY MEMBER"/>
    <property type="match status" value="1"/>
</dbReference>
<dbReference type="PROSITE" id="PS00149">
    <property type="entry name" value="SULFATASE_2"/>
    <property type="match status" value="1"/>
</dbReference>
<evidence type="ECO:0000256" key="4">
    <source>
        <dbReference type="ARBA" id="ARBA00022837"/>
    </source>
</evidence>
<keyword evidence="2" id="KW-0479">Metal-binding</keyword>
<reference evidence="6" key="1">
    <citation type="submission" date="2018-05" db="EMBL/GenBank/DDBJ databases">
        <authorList>
            <person name="Lanie J.A."/>
            <person name="Ng W.-L."/>
            <person name="Kazmierczak K.M."/>
            <person name="Andrzejewski T.M."/>
            <person name="Davidsen T.M."/>
            <person name="Wayne K.J."/>
            <person name="Tettelin H."/>
            <person name="Glass J.I."/>
            <person name="Rusch D."/>
            <person name="Podicherti R."/>
            <person name="Tsui H.-C.T."/>
            <person name="Winkler M.E."/>
        </authorList>
    </citation>
    <scope>NUCLEOTIDE SEQUENCE</scope>
</reference>
<evidence type="ECO:0000313" key="6">
    <source>
        <dbReference type="EMBL" id="SVC64317.1"/>
    </source>
</evidence>
<proteinExistence type="inferred from homology"/>
<keyword evidence="4" id="KW-0106">Calcium</keyword>
<evidence type="ECO:0000256" key="1">
    <source>
        <dbReference type="ARBA" id="ARBA00008779"/>
    </source>
</evidence>
<feature type="non-terminal residue" evidence="6">
    <location>
        <position position="363"/>
    </location>
</feature>
<feature type="domain" description="Sulfatase N-terminal" evidence="5">
    <location>
        <begin position="4"/>
        <end position="354"/>
    </location>
</feature>
<dbReference type="PANTHER" id="PTHR42693:SF53">
    <property type="entry name" value="ENDO-4-O-SULFATASE"/>
    <property type="match status" value="1"/>
</dbReference>
<accession>A0A382NV71</accession>
<dbReference type="SUPFAM" id="SSF53649">
    <property type="entry name" value="Alkaline phosphatase-like"/>
    <property type="match status" value="1"/>
</dbReference>
<dbReference type="InterPro" id="IPR017850">
    <property type="entry name" value="Alkaline_phosphatase_core_sf"/>
</dbReference>
<protein>
    <recommendedName>
        <fullName evidence="5">Sulfatase N-terminal domain-containing protein</fullName>
    </recommendedName>
</protein>
<dbReference type="GO" id="GO:0004065">
    <property type="term" value="F:arylsulfatase activity"/>
    <property type="evidence" value="ECO:0007669"/>
    <property type="project" value="TreeGrafter"/>
</dbReference>
<evidence type="ECO:0000256" key="3">
    <source>
        <dbReference type="ARBA" id="ARBA00022801"/>
    </source>
</evidence>
<dbReference type="InterPro" id="IPR024607">
    <property type="entry name" value="Sulfatase_CS"/>
</dbReference>
<sequence length="363" mass="40948">NTARCWSTRASLLTGYYAQQVRRDSLPGIKRGNRPSWAHLLPVMLKPAGYRSYHSGKWHIDGLPLAAGFDRSYYVNNHGFFRLKFHYLDDERQPATPISPKFYVTDAIADHAVDVLKEHASQHADKPFFHYLAFTAPHFPLHALPKDIERYRQRYLQGWDKIRAARWQKQKKLGLAEGNLSPVEREVGPHHHFPDAYEILGPGEVRYPVPWNSLTKEQQAFQADKMAVHAAMIDSMDRAIGRVLDQLRRMKAFEDTLILFLSDNGASAEVMVRGDGHDTKAPLGSAYTYLCLGAGWSTACNTPFRMHKTWVHEGGTCTPLLAHWPKGIEGRGELRRTPGHVIDVVPTILELAGISALVQGKNA</sequence>
<gene>
    <name evidence="6" type="ORF">METZ01_LOCUS317171</name>
</gene>
<dbReference type="AlphaFoldDB" id="A0A382NV71"/>
<dbReference type="EMBL" id="UINC01102583">
    <property type="protein sequence ID" value="SVC64317.1"/>
    <property type="molecule type" value="Genomic_DNA"/>
</dbReference>